<dbReference type="AlphaFoldDB" id="A0A212J3Z4"/>
<dbReference type="Pfam" id="PF05973">
    <property type="entry name" value="Gp49"/>
    <property type="match status" value="1"/>
</dbReference>
<dbReference type="NCBIfam" id="TIGR02683">
    <property type="entry name" value="upstrm_HI1419"/>
    <property type="match status" value="1"/>
</dbReference>
<dbReference type="SUPFAM" id="SSF143011">
    <property type="entry name" value="RelE-like"/>
    <property type="match status" value="1"/>
</dbReference>
<accession>A0A212J3Z4</accession>
<sequence length="98" mass="10998">MMIEVRQTPIFRDWLDGLKDRKAQARIAQRIVRLQGGLFGDAKPVGEGVSELRVDHGPGYRVYFTRRGSVVVILLCGGDKRTQAKDIQRAQAMTADLE</sequence>
<proteinExistence type="predicted"/>
<organism evidence="1">
    <name type="scientific">uncultured Alphaproteobacteria bacterium</name>
    <dbReference type="NCBI Taxonomy" id="91750"/>
    <lineage>
        <taxon>Bacteria</taxon>
        <taxon>Pseudomonadati</taxon>
        <taxon>Pseudomonadota</taxon>
        <taxon>Alphaproteobacteria</taxon>
        <taxon>environmental samples</taxon>
    </lineage>
</organism>
<dbReference type="EMBL" id="FLUO01000001">
    <property type="protein sequence ID" value="SBV94171.1"/>
    <property type="molecule type" value="Genomic_DNA"/>
</dbReference>
<dbReference type="PIRSF" id="PIRSF028744">
    <property type="entry name" value="Addict_mod_HI1419"/>
    <property type="match status" value="1"/>
</dbReference>
<dbReference type="InterPro" id="IPR014056">
    <property type="entry name" value="TypeIITA-like_toxin_pred"/>
</dbReference>
<dbReference type="InterPro" id="IPR035093">
    <property type="entry name" value="RelE/ParE_toxin_dom_sf"/>
</dbReference>
<dbReference type="InterPro" id="IPR009241">
    <property type="entry name" value="HigB-like"/>
</dbReference>
<evidence type="ECO:0008006" key="2">
    <source>
        <dbReference type="Google" id="ProtNLM"/>
    </source>
</evidence>
<gene>
    <name evidence="1" type="ORF">KL86APRO_10478</name>
</gene>
<name>A0A212J3Z4_9PROT</name>
<dbReference type="PANTHER" id="PTHR41791">
    <property type="entry name" value="SSL7039 PROTEIN"/>
    <property type="match status" value="1"/>
</dbReference>
<dbReference type="PANTHER" id="PTHR41791:SF1">
    <property type="entry name" value="SSL7039 PROTEIN"/>
    <property type="match status" value="1"/>
</dbReference>
<reference evidence="1" key="1">
    <citation type="submission" date="2016-04" db="EMBL/GenBank/DDBJ databases">
        <authorList>
            <person name="Evans L.H."/>
            <person name="Alamgir A."/>
            <person name="Owens N."/>
            <person name="Weber N.D."/>
            <person name="Virtaneva K."/>
            <person name="Barbian K."/>
            <person name="Babar A."/>
            <person name="Rosenke K."/>
        </authorList>
    </citation>
    <scope>NUCLEOTIDE SEQUENCE</scope>
    <source>
        <strain evidence="1">86</strain>
    </source>
</reference>
<protein>
    <recommendedName>
        <fullName evidence="2">Addiction module killer protein</fullName>
    </recommendedName>
</protein>
<evidence type="ECO:0000313" key="1">
    <source>
        <dbReference type="EMBL" id="SBV94171.1"/>
    </source>
</evidence>